<accession>A0AAV4WW84</accession>
<dbReference type="Proteomes" id="UP001054945">
    <property type="component" value="Unassembled WGS sequence"/>
</dbReference>
<proteinExistence type="predicted"/>
<organism evidence="1 2">
    <name type="scientific">Caerostris extrusa</name>
    <name type="common">Bark spider</name>
    <name type="synonym">Caerostris bankana</name>
    <dbReference type="NCBI Taxonomy" id="172846"/>
    <lineage>
        <taxon>Eukaryota</taxon>
        <taxon>Metazoa</taxon>
        <taxon>Ecdysozoa</taxon>
        <taxon>Arthropoda</taxon>
        <taxon>Chelicerata</taxon>
        <taxon>Arachnida</taxon>
        <taxon>Araneae</taxon>
        <taxon>Araneomorphae</taxon>
        <taxon>Entelegynae</taxon>
        <taxon>Araneoidea</taxon>
        <taxon>Araneidae</taxon>
        <taxon>Caerostris</taxon>
    </lineage>
</organism>
<evidence type="ECO:0000313" key="1">
    <source>
        <dbReference type="EMBL" id="GIY86543.1"/>
    </source>
</evidence>
<evidence type="ECO:0000313" key="2">
    <source>
        <dbReference type="Proteomes" id="UP001054945"/>
    </source>
</evidence>
<name>A0AAV4WW84_CAEEX</name>
<reference evidence="1 2" key="1">
    <citation type="submission" date="2021-06" db="EMBL/GenBank/DDBJ databases">
        <title>Caerostris extrusa draft genome.</title>
        <authorList>
            <person name="Kono N."/>
            <person name="Arakawa K."/>
        </authorList>
    </citation>
    <scope>NUCLEOTIDE SEQUENCE [LARGE SCALE GENOMIC DNA]</scope>
</reference>
<comment type="caution">
    <text evidence="1">The sequence shown here is derived from an EMBL/GenBank/DDBJ whole genome shotgun (WGS) entry which is preliminary data.</text>
</comment>
<keyword evidence="2" id="KW-1185">Reference proteome</keyword>
<sequence length="103" mass="11662">MLSNCLRKLIRSKSINFNKLPASQQQSESFQLQQQHPTKTTCIFGHPLNLIHGGNSLIPMEKDTIVPHWTCRATCLQRTGRGASSDGPYQKRTSVSFFVWLAF</sequence>
<dbReference type="EMBL" id="BPLR01016812">
    <property type="protein sequence ID" value="GIY86543.1"/>
    <property type="molecule type" value="Genomic_DNA"/>
</dbReference>
<gene>
    <name evidence="1" type="ORF">CEXT_485901</name>
</gene>
<dbReference type="AlphaFoldDB" id="A0AAV4WW84"/>
<protein>
    <submittedName>
        <fullName evidence="1">Uncharacterized protein</fullName>
    </submittedName>
</protein>